<dbReference type="InterPro" id="IPR001753">
    <property type="entry name" value="Enoyl-CoA_hydra/iso"/>
</dbReference>
<dbReference type="RefSeq" id="WP_137734371.1">
    <property type="nucleotide sequence ID" value="NZ_BJCL01000010.1"/>
</dbReference>
<dbReference type="CDD" id="cd06558">
    <property type="entry name" value="crotonase-like"/>
    <property type="match status" value="1"/>
</dbReference>
<comment type="caution">
    <text evidence="1">The sequence shown here is derived from an EMBL/GenBank/DDBJ whole genome shotgun (WGS) entry which is preliminary data.</text>
</comment>
<dbReference type="Gene3D" id="3.90.226.10">
    <property type="entry name" value="2-enoyl-CoA Hydratase, Chain A, domain 1"/>
    <property type="match status" value="1"/>
</dbReference>
<dbReference type="AlphaFoldDB" id="A0A480B0M3"/>
<dbReference type="PANTHER" id="PTHR11941:SF124">
    <property type="entry name" value="ENOYL-COA HYDRATASE ECHA13-RELATED"/>
    <property type="match status" value="1"/>
</dbReference>
<accession>A0A480B0M3</accession>
<keyword evidence="2" id="KW-1185">Reference proteome</keyword>
<dbReference type="SUPFAM" id="SSF52096">
    <property type="entry name" value="ClpP/crotonase"/>
    <property type="match status" value="1"/>
</dbReference>
<gene>
    <name evidence="1" type="ORF">AQPW35_37290</name>
</gene>
<dbReference type="EMBL" id="BJCL01000010">
    <property type="protein sequence ID" value="GCL64648.1"/>
    <property type="molecule type" value="Genomic_DNA"/>
</dbReference>
<name>A0A480B0M3_9BURK</name>
<dbReference type="InterPro" id="IPR029045">
    <property type="entry name" value="ClpP/crotonase-like_dom_sf"/>
</dbReference>
<evidence type="ECO:0000313" key="1">
    <source>
        <dbReference type="EMBL" id="GCL64648.1"/>
    </source>
</evidence>
<reference evidence="2" key="1">
    <citation type="submission" date="2019-03" db="EMBL/GenBank/DDBJ databases">
        <title>Aquabacterium pictum sp.nov., the first bacteriochlorophyll a-containing freshwater bacterium in the genus Aquabacterium of the class Betaproteobacteria.</title>
        <authorList>
            <person name="Hirose S."/>
            <person name="Tank M."/>
            <person name="Hara E."/>
            <person name="Tamaki H."/>
            <person name="Takaichi S."/>
            <person name="Haruta S."/>
            <person name="Hanada S."/>
        </authorList>
    </citation>
    <scope>NUCLEOTIDE SEQUENCE [LARGE SCALE GENOMIC DNA]</scope>
    <source>
        <strain evidence="2">W35</strain>
    </source>
</reference>
<sequence>MSDFETLIYEQPAPGVARIVMNRPAARNAQNLQMGYDLNAAFDRAVADDSIKVIVLAAADPHFSSGHDLRGDGGVVLGQQPVVSNWGGFAQPGAHGRFAREQEIYLQNTRRWRNLPKPTIAAVQGRCIAGGLMLAWACDIIIASDDALFCDPVVTMGVLGVEWFVHPWELGARKAKEFLFTADNWSAQEAHRLGMVNQVVPRAELESSVLAMAGRIAAKPAFALAMAKQAVNQTLDIMGQQSAIDAAFGLHHLCHAHNKEVFGTVVDPGGVPAAVKR</sequence>
<dbReference type="Pfam" id="PF00378">
    <property type="entry name" value="ECH_1"/>
    <property type="match status" value="1"/>
</dbReference>
<evidence type="ECO:0000313" key="2">
    <source>
        <dbReference type="Proteomes" id="UP000301751"/>
    </source>
</evidence>
<protein>
    <submittedName>
        <fullName evidence="1">Enoyl-CoA hydratase</fullName>
    </submittedName>
</protein>
<dbReference type="GO" id="GO:0003824">
    <property type="term" value="F:catalytic activity"/>
    <property type="evidence" value="ECO:0007669"/>
    <property type="project" value="UniProtKB-ARBA"/>
</dbReference>
<organism evidence="1 2">
    <name type="scientific">Pseudaquabacterium pictum</name>
    <dbReference type="NCBI Taxonomy" id="2315236"/>
    <lineage>
        <taxon>Bacteria</taxon>
        <taxon>Pseudomonadati</taxon>
        <taxon>Pseudomonadota</taxon>
        <taxon>Betaproteobacteria</taxon>
        <taxon>Burkholderiales</taxon>
        <taxon>Sphaerotilaceae</taxon>
        <taxon>Pseudaquabacterium</taxon>
    </lineage>
</organism>
<dbReference type="Proteomes" id="UP000301751">
    <property type="component" value="Unassembled WGS sequence"/>
</dbReference>
<proteinExistence type="predicted"/>
<dbReference type="PANTHER" id="PTHR11941">
    <property type="entry name" value="ENOYL-COA HYDRATASE-RELATED"/>
    <property type="match status" value="1"/>
</dbReference>
<dbReference type="OrthoDB" id="9807606at2"/>
<dbReference type="NCBIfam" id="NF006140">
    <property type="entry name" value="PRK08290.1"/>
    <property type="match status" value="1"/>
</dbReference>
<dbReference type="GO" id="GO:0006635">
    <property type="term" value="P:fatty acid beta-oxidation"/>
    <property type="evidence" value="ECO:0007669"/>
    <property type="project" value="TreeGrafter"/>
</dbReference>